<comment type="catalytic activity">
    <reaction evidence="4">
        <text>L-proline + NAD(+) = (S)-1-pyrroline-5-carboxylate + NADH + 2 H(+)</text>
        <dbReference type="Rhea" id="RHEA:14105"/>
        <dbReference type="ChEBI" id="CHEBI:15378"/>
        <dbReference type="ChEBI" id="CHEBI:17388"/>
        <dbReference type="ChEBI" id="CHEBI:57540"/>
        <dbReference type="ChEBI" id="CHEBI:57945"/>
        <dbReference type="ChEBI" id="CHEBI:60039"/>
        <dbReference type="EC" id="1.5.1.2"/>
    </reaction>
</comment>
<dbReference type="Gene3D" id="1.10.3730.10">
    <property type="entry name" value="ProC C-terminal domain-like"/>
    <property type="match status" value="1"/>
</dbReference>
<evidence type="ECO:0000256" key="5">
    <source>
        <dbReference type="NCBIfam" id="TIGR00112"/>
    </source>
</evidence>
<evidence type="ECO:0000259" key="8">
    <source>
        <dbReference type="Pfam" id="PF14748"/>
    </source>
</evidence>
<accession>A0A2P8CK01</accession>
<evidence type="ECO:0000256" key="6">
    <source>
        <dbReference type="PIRSR" id="PIRSR000193-1"/>
    </source>
</evidence>
<dbReference type="Gene3D" id="3.40.50.720">
    <property type="entry name" value="NAD(P)-binding Rossmann-like Domain"/>
    <property type="match status" value="1"/>
</dbReference>
<keyword evidence="4" id="KW-0641">Proline biosynthesis</keyword>
<dbReference type="UniPathway" id="UPA00098">
    <property type="reaction ID" value="UER00361"/>
</dbReference>
<feature type="domain" description="Pyrroline-5-carboxylate reductase catalytic N-terminal" evidence="7">
    <location>
        <begin position="6"/>
        <end position="97"/>
    </location>
</feature>
<keyword evidence="4" id="KW-0963">Cytoplasm</keyword>
<gene>
    <name evidence="4 9" type="primary">proC</name>
    <name evidence="10" type="ORF">CLV93_101226</name>
    <name evidence="9" type="ORF">JCM18694_01410</name>
</gene>
<dbReference type="PANTHER" id="PTHR11645:SF0">
    <property type="entry name" value="PYRROLINE-5-CARBOXYLATE REDUCTASE 3"/>
    <property type="match status" value="1"/>
</dbReference>
<dbReference type="PANTHER" id="PTHR11645">
    <property type="entry name" value="PYRROLINE-5-CARBOXYLATE REDUCTASE"/>
    <property type="match status" value="1"/>
</dbReference>
<proteinExistence type="inferred from homology"/>
<dbReference type="EMBL" id="PYGC01000001">
    <property type="protein sequence ID" value="PSK85273.1"/>
    <property type="molecule type" value="Genomic_DNA"/>
</dbReference>
<dbReference type="GO" id="GO:0004735">
    <property type="term" value="F:pyrroline-5-carboxylate reductase activity"/>
    <property type="evidence" value="ECO:0007669"/>
    <property type="project" value="UniProtKB-UniRule"/>
</dbReference>
<dbReference type="EMBL" id="BLAU01000001">
    <property type="protein sequence ID" value="GET19895.1"/>
    <property type="molecule type" value="Genomic_DNA"/>
</dbReference>
<dbReference type="InterPro" id="IPR008927">
    <property type="entry name" value="6-PGluconate_DH-like_C_sf"/>
</dbReference>
<feature type="binding site" evidence="6">
    <location>
        <position position="56"/>
    </location>
    <ligand>
        <name>NADPH</name>
        <dbReference type="ChEBI" id="CHEBI:57783"/>
    </ligand>
</feature>
<comment type="function">
    <text evidence="4">Catalyzes the reduction of 1-pyrroline-5-carboxylate (PCA) to L-proline.</text>
</comment>
<dbReference type="InterPro" id="IPR036291">
    <property type="entry name" value="NAD(P)-bd_dom_sf"/>
</dbReference>
<comment type="subcellular location">
    <subcellularLocation>
        <location evidence="4">Cytoplasm</location>
    </subcellularLocation>
</comment>
<reference evidence="9 12" key="2">
    <citation type="submission" date="2019-10" db="EMBL/GenBank/DDBJ databases">
        <title>Prolixibacter strains distinguished by the presence of nitrate reductase genes were adept at nitrate-dependent anaerobic corrosion of metallic iron and carbon steel.</title>
        <authorList>
            <person name="Iino T."/>
            <person name="Shono N."/>
            <person name="Ito K."/>
            <person name="Nakamura R."/>
            <person name="Sueoka K."/>
            <person name="Harayama S."/>
            <person name="Ohkuma M."/>
        </authorList>
    </citation>
    <scope>NUCLEOTIDE SEQUENCE [LARGE SCALE GENOMIC DNA]</scope>
    <source>
        <strain evidence="9 12">MIC1-1</strain>
    </source>
</reference>
<comment type="pathway">
    <text evidence="4">Amino-acid biosynthesis; L-proline biosynthesis; L-proline from L-glutamate 5-semialdehyde: step 1/1.</text>
</comment>
<evidence type="ECO:0000313" key="12">
    <source>
        <dbReference type="Proteomes" id="UP000396862"/>
    </source>
</evidence>
<dbReference type="InterPro" id="IPR028939">
    <property type="entry name" value="P5C_Rdtase_cat_N"/>
</dbReference>
<keyword evidence="3 4" id="KW-0560">Oxidoreductase</keyword>
<evidence type="ECO:0000256" key="2">
    <source>
        <dbReference type="ARBA" id="ARBA00022857"/>
    </source>
</evidence>
<dbReference type="Pfam" id="PF14748">
    <property type="entry name" value="P5CR_dimer"/>
    <property type="match status" value="1"/>
</dbReference>
<dbReference type="RefSeq" id="WP_106540329.1">
    <property type="nucleotide sequence ID" value="NZ_BLAU01000001.1"/>
</dbReference>
<dbReference type="HAMAP" id="MF_01925">
    <property type="entry name" value="P5C_reductase"/>
    <property type="match status" value="1"/>
</dbReference>
<comment type="caution">
    <text evidence="10">The sequence shown here is derived from an EMBL/GenBank/DDBJ whole genome shotgun (WGS) entry which is preliminary data.</text>
</comment>
<dbReference type="GO" id="GO:0005737">
    <property type="term" value="C:cytoplasm"/>
    <property type="evidence" value="ECO:0007669"/>
    <property type="project" value="UniProtKB-SubCell"/>
</dbReference>
<dbReference type="SUPFAM" id="SSF48179">
    <property type="entry name" value="6-phosphogluconate dehydrogenase C-terminal domain-like"/>
    <property type="match status" value="1"/>
</dbReference>
<evidence type="ECO:0000259" key="7">
    <source>
        <dbReference type="Pfam" id="PF03807"/>
    </source>
</evidence>
<feature type="binding site" evidence="6">
    <location>
        <begin position="9"/>
        <end position="14"/>
    </location>
    <ligand>
        <name>NADP(+)</name>
        <dbReference type="ChEBI" id="CHEBI:58349"/>
    </ligand>
</feature>
<dbReference type="GO" id="GO:0055129">
    <property type="term" value="P:L-proline biosynthetic process"/>
    <property type="evidence" value="ECO:0007669"/>
    <property type="project" value="UniProtKB-UniRule"/>
</dbReference>
<evidence type="ECO:0000256" key="3">
    <source>
        <dbReference type="ARBA" id="ARBA00023002"/>
    </source>
</evidence>
<keyword evidence="4" id="KW-0028">Amino-acid biosynthesis</keyword>
<protein>
    <recommendedName>
        <fullName evidence="4 5">Pyrroline-5-carboxylate reductase</fullName>
        <shortName evidence="4">P5C reductase</shortName>
        <shortName evidence="4">P5CR</shortName>
        <ecNumber evidence="4 5">1.5.1.2</ecNumber>
    </recommendedName>
    <alternativeName>
        <fullName evidence="4">PCA reductase</fullName>
    </alternativeName>
</protein>
<dbReference type="EC" id="1.5.1.2" evidence="4 5"/>
<reference evidence="10 11" key="1">
    <citation type="submission" date="2018-03" db="EMBL/GenBank/DDBJ databases">
        <title>Genomic Encyclopedia of Archaeal and Bacterial Type Strains, Phase II (KMG-II): from individual species to whole genera.</title>
        <authorList>
            <person name="Goeker M."/>
        </authorList>
    </citation>
    <scope>NUCLEOTIDE SEQUENCE [LARGE SCALE GENOMIC DNA]</scope>
    <source>
        <strain evidence="10 11">DSM 27267</strain>
    </source>
</reference>
<feature type="binding site" evidence="6">
    <location>
        <begin position="69"/>
        <end position="72"/>
    </location>
    <ligand>
        <name>NADP(+)</name>
        <dbReference type="ChEBI" id="CHEBI:58349"/>
    </ligand>
</feature>
<organism evidence="10 11">
    <name type="scientific">Prolixibacter denitrificans</name>
    <dbReference type="NCBI Taxonomy" id="1541063"/>
    <lineage>
        <taxon>Bacteria</taxon>
        <taxon>Pseudomonadati</taxon>
        <taxon>Bacteroidota</taxon>
        <taxon>Bacteroidia</taxon>
        <taxon>Marinilabiliales</taxon>
        <taxon>Prolixibacteraceae</taxon>
        <taxon>Prolixibacter</taxon>
    </lineage>
</organism>
<keyword evidence="2 4" id="KW-0521">NADP</keyword>
<evidence type="ECO:0000313" key="11">
    <source>
        <dbReference type="Proteomes" id="UP000240621"/>
    </source>
</evidence>
<dbReference type="Proteomes" id="UP000396862">
    <property type="component" value="Unassembled WGS sequence"/>
</dbReference>
<feature type="domain" description="Pyrroline-5-carboxylate reductase dimerisation" evidence="8">
    <location>
        <begin position="160"/>
        <end position="260"/>
    </location>
</feature>
<evidence type="ECO:0000313" key="10">
    <source>
        <dbReference type="EMBL" id="PSK85273.1"/>
    </source>
</evidence>
<dbReference type="Proteomes" id="UP000240621">
    <property type="component" value="Unassembled WGS sequence"/>
</dbReference>
<dbReference type="NCBIfam" id="TIGR00112">
    <property type="entry name" value="proC"/>
    <property type="match status" value="1"/>
</dbReference>
<evidence type="ECO:0000256" key="1">
    <source>
        <dbReference type="ARBA" id="ARBA00005525"/>
    </source>
</evidence>
<evidence type="ECO:0000313" key="9">
    <source>
        <dbReference type="EMBL" id="GET19895.1"/>
    </source>
</evidence>
<comment type="similarity">
    <text evidence="1 4">Belongs to the pyrroline-5-carboxylate reductase family.</text>
</comment>
<keyword evidence="12" id="KW-1185">Reference proteome</keyword>
<dbReference type="InterPro" id="IPR000304">
    <property type="entry name" value="Pyrroline-COOH_reductase"/>
</dbReference>
<dbReference type="SUPFAM" id="SSF51735">
    <property type="entry name" value="NAD(P)-binding Rossmann-fold domains"/>
    <property type="match status" value="1"/>
</dbReference>
<dbReference type="Pfam" id="PF03807">
    <property type="entry name" value="F420_oxidored"/>
    <property type="match status" value="1"/>
</dbReference>
<dbReference type="AlphaFoldDB" id="A0A2P8CK01"/>
<dbReference type="PIRSF" id="PIRSF000193">
    <property type="entry name" value="Pyrrol-5-carb_rd"/>
    <property type="match status" value="1"/>
</dbReference>
<evidence type="ECO:0000256" key="4">
    <source>
        <dbReference type="HAMAP-Rule" id="MF_01925"/>
    </source>
</evidence>
<dbReference type="InterPro" id="IPR029036">
    <property type="entry name" value="P5CR_dimer"/>
</dbReference>
<sequence>MKNLNICIIGGGNLGRAMAEGFLKAGLPAKQLVITRRRPHLLDDLAKQGVRVTADNAAAVKGADLVIVAVKPYQAEGVLQGISSALVTGQMVASLMTGVSIESLKSWLPDNVIPFRVMPNTAIALQESMTCISAPDCNDEQKDVIQELFETLGKVIYINEELMAAATVLGACGIAFALRFIRAAAQGGIEIGFGAEVAQEIVAQTVKGATELILQTGHHPEREIDKVTTPKGITISGLNAMEHQGFSSALIQGLLVSYNKINNG</sequence>
<dbReference type="OrthoDB" id="9805754at2"/>
<name>A0A2P8CK01_9BACT</name>
<comment type="catalytic activity">
    <reaction evidence="4">
        <text>L-proline + NADP(+) = (S)-1-pyrroline-5-carboxylate + NADPH + 2 H(+)</text>
        <dbReference type="Rhea" id="RHEA:14109"/>
        <dbReference type="ChEBI" id="CHEBI:15378"/>
        <dbReference type="ChEBI" id="CHEBI:17388"/>
        <dbReference type="ChEBI" id="CHEBI:57783"/>
        <dbReference type="ChEBI" id="CHEBI:58349"/>
        <dbReference type="ChEBI" id="CHEBI:60039"/>
        <dbReference type="EC" id="1.5.1.2"/>
    </reaction>
</comment>